<proteinExistence type="predicted"/>
<dbReference type="AlphaFoldDB" id="A0A0C9W8B8"/>
<accession>A0A0C9W8B8</accession>
<keyword evidence="2" id="KW-1185">Reference proteome</keyword>
<dbReference type="EMBL" id="KN839893">
    <property type="protein sequence ID" value="KIJ59246.1"/>
    <property type="molecule type" value="Genomic_DNA"/>
</dbReference>
<organism evidence="1 2">
    <name type="scientific">Hydnomerulius pinastri MD-312</name>
    <dbReference type="NCBI Taxonomy" id="994086"/>
    <lineage>
        <taxon>Eukaryota</taxon>
        <taxon>Fungi</taxon>
        <taxon>Dikarya</taxon>
        <taxon>Basidiomycota</taxon>
        <taxon>Agaricomycotina</taxon>
        <taxon>Agaricomycetes</taxon>
        <taxon>Agaricomycetidae</taxon>
        <taxon>Boletales</taxon>
        <taxon>Boletales incertae sedis</taxon>
        <taxon>Leucogyrophana</taxon>
    </lineage>
</organism>
<name>A0A0C9W8B8_9AGAM</name>
<evidence type="ECO:0000313" key="2">
    <source>
        <dbReference type="Proteomes" id="UP000053820"/>
    </source>
</evidence>
<dbReference type="HOGENOM" id="CLU_140525_0_0_1"/>
<dbReference type="OrthoDB" id="2690740at2759"/>
<gene>
    <name evidence="1" type="ORF">HYDPIDRAFT_33393</name>
</gene>
<reference evidence="1 2" key="1">
    <citation type="submission" date="2014-04" db="EMBL/GenBank/DDBJ databases">
        <title>Evolutionary Origins and Diversification of the Mycorrhizal Mutualists.</title>
        <authorList>
            <consortium name="DOE Joint Genome Institute"/>
            <consortium name="Mycorrhizal Genomics Consortium"/>
            <person name="Kohler A."/>
            <person name="Kuo A."/>
            <person name="Nagy L.G."/>
            <person name="Floudas D."/>
            <person name="Copeland A."/>
            <person name="Barry K.W."/>
            <person name="Cichocki N."/>
            <person name="Veneault-Fourrey C."/>
            <person name="LaButti K."/>
            <person name="Lindquist E.A."/>
            <person name="Lipzen A."/>
            <person name="Lundell T."/>
            <person name="Morin E."/>
            <person name="Murat C."/>
            <person name="Riley R."/>
            <person name="Ohm R."/>
            <person name="Sun H."/>
            <person name="Tunlid A."/>
            <person name="Henrissat B."/>
            <person name="Grigoriev I.V."/>
            <person name="Hibbett D.S."/>
            <person name="Martin F."/>
        </authorList>
    </citation>
    <scope>NUCLEOTIDE SEQUENCE [LARGE SCALE GENOMIC DNA]</scope>
    <source>
        <strain evidence="1 2">MD-312</strain>
    </source>
</reference>
<evidence type="ECO:0000313" key="1">
    <source>
        <dbReference type="EMBL" id="KIJ59246.1"/>
    </source>
</evidence>
<dbReference type="Proteomes" id="UP000053820">
    <property type="component" value="Unassembled WGS sequence"/>
</dbReference>
<protein>
    <submittedName>
        <fullName evidence="1">Uncharacterized protein</fullName>
    </submittedName>
</protein>
<sequence>MQGHSAPSDIHPCWLQKEDGSSINYSQLIPYLSIEARQHWETLLNLQDVFADLFKHIHHELEECLPDEYPMLSVMVDILPGHNVPTVYPFQSLVLNVNVVTKAHKDAKDC</sequence>